<evidence type="ECO:0000313" key="2">
    <source>
        <dbReference type="Proteomes" id="UP001060085"/>
    </source>
</evidence>
<reference evidence="2" key="1">
    <citation type="journal article" date="2023" name="Nat. Plants">
        <title>Single-cell RNA sequencing provides a high-resolution roadmap for understanding the multicellular compartmentation of specialized metabolism.</title>
        <authorList>
            <person name="Sun S."/>
            <person name="Shen X."/>
            <person name="Li Y."/>
            <person name="Li Y."/>
            <person name="Wang S."/>
            <person name="Li R."/>
            <person name="Zhang H."/>
            <person name="Shen G."/>
            <person name="Guo B."/>
            <person name="Wei J."/>
            <person name="Xu J."/>
            <person name="St-Pierre B."/>
            <person name="Chen S."/>
            <person name="Sun C."/>
        </authorList>
    </citation>
    <scope>NUCLEOTIDE SEQUENCE [LARGE SCALE GENOMIC DNA]</scope>
</reference>
<name>A0ACC0BJM2_CATRO</name>
<sequence>MSSHPRTTFQHDSSTASTTVTAASIKRKLDDYYADSDDSDDDFCSLDYYSVPRMRKDHFAPAASFPSSSSSARHHSAHRPRSSLSSTVDSPARLQFFVRLLSESNTQGKTLVVHADPSDSVKTIHEKILLASRIPIIEQRLIYRGKQLQWEQSLAECHIQNDACLELVGRMRSTEHPQAWQVIDDMVFQILHLYKGGQPLPGPHTVKSRLAQFFSSTPNQDIEQSAGHLQIFLSSCCPAALVMLYVSANKSNSACADESIKHFIQSCKTTLPKSIYKQCAPIVLEFCKCLKIAAGIEDPLYTLCRSCLGSMVESIGFGSFETSIASGSIAFQEIFAFVIELAGKLSNDLFSCVESSTFAGPALADVRDFVAFLLPVKNFIDKLVSPCGPIVLPLDEEGSSSNNNSRRYNTMCYGNEIKYLHSIFGDLLGKMDLCLRKMEEHLGAFEKGKTEHHVLGWSQYLLILKELHGISKLYNGAEETFWFHIKERKTALCYLIVKFAKSSDDNNWLFGHKEVTNFEARRHLAMLLLPDIKDEYEELHEMLIDRSQLLAESFEYIAHAEPDSLRGGLFMEFKNEEATGPGVLREWFFLVCQSIFDPQNALFVACPTDRRRFYPNPASKVDPLHLEYFNFSGRVIALALMHKVQVGIVFDRVFFLQLAGMKISLEDIREADPYMYRSCKQILEMDADVVDEDVLGLTFVREVEELGSRKVLELCLDGKNMIVNSKNRRLYVDLLIRHRFVTSIADQVSRFSQGFADIVSSREVQLSFFRSLYPEDLDWMLHGNESAISVEDWKAHTEYNGYKDTDPQILWFWKIVRQMSAEQRKVLLFFWTSIKHLPIEGFGGLASRLFIYKTPESCDRLPSSHTCFYRLCFPPYPALSAMKDRLNIITQEHVGCSFGTW</sequence>
<organism evidence="1 2">
    <name type="scientific">Catharanthus roseus</name>
    <name type="common">Madagascar periwinkle</name>
    <name type="synonym">Vinca rosea</name>
    <dbReference type="NCBI Taxonomy" id="4058"/>
    <lineage>
        <taxon>Eukaryota</taxon>
        <taxon>Viridiplantae</taxon>
        <taxon>Streptophyta</taxon>
        <taxon>Embryophyta</taxon>
        <taxon>Tracheophyta</taxon>
        <taxon>Spermatophyta</taxon>
        <taxon>Magnoliopsida</taxon>
        <taxon>eudicotyledons</taxon>
        <taxon>Gunneridae</taxon>
        <taxon>Pentapetalae</taxon>
        <taxon>asterids</taxon>
        <taxon>lamiids</taxon>
        <taxon>Gentianales</taxon>
        <taxon>Apocynaceae</taxon>
        <taxon>Rauvolfioideae</taxon>
        <taxon>Vinceae</taxon>
        <taxon>Catharanthinae</taxon>
        <taxon>Catharanthus</taxon>
    </lineage>
</organism>
<keyword evidence="2" id="KW-1185">Reference proteome</keyword>
<accession>A0ACC0BJM2</accession>
<gene>
    <name evidence="1" type="ORF">M9H77_13269</name>
</gene>
<protein>
    <submittedName>
        <fullName evidence="1">Uncharacterized protein</fullName>
    </submittedName>
</protein>
<dbReference type="Proteomes" id="UP001060085">
    <property type="component" value="Linkage Group LG03"/>
</dbReference>
<comment type="caution">
    <text evidence="1">The sequence shown here is derived from an EMBL/GenBank/DDBJ whole genome shotgun (WGS) entry which is preliminary data.</text>
</comment>
<proteinExistence type="predicted"/>
<evidence type="ECO:0000313" key="1">
    <source>
        <dbReference type="EMBL" id="KAI5672905.1"/>
    </source>
</evidence>
<dbReference type="EMBL" id="CM044703">
    <property type="protein sequence ID" value="KAI5672905.1"/>
    <property type="molecule type" value="Genomic_DNA"/>
</dbReference>